<evidence type="ECO:0000313" key="1">
    <source>
        <dbReference type="EMBL" id="MBW4666750.1"/>
    </source>
</evidence>
<dbReference type="AlphaFoldDB" id="A0A951UTI9"/>
<reference evidence="1" key="1">
    <citation type="submission" date="2021-05" db="EMBL/GenBank/DDBJ databases">
        <authorList>
            <person name="Pietrasiak N."/>
            <person name="Ward R."/>
            <person name="Stajich J.E."/>
            <person name="Kurbessoian T."/>
        </authorList>
    </citation>
    <scope>NUCLEOTIDE SEQUENCE</scope>
    <source>
        <strain evidence="1">GSE-NOS-MK-12-04C</strain>
    </source>
</reference>
<sequence>MTDERNQLDVQLKELTFVAQQHAQTTTARRVALTRLINAIWQSRRLCHPYRGQFQLLYKDIHDEAVQNLFFYLCKDDNINKYDSERGEVMAWVNMLLTKRFFPEAISKIINKENEVNLEKSYLENIPSSQPISLYEQVIECIETDPESIFVKEHIKGRPEANFQAITRRRYSGISWKDISAEWDIGVSSLHTFYQRCVKKFAPILRKNLYI</sequence>
<organism evidence="1 2">
    <name type="scientific">Cyanomargarita calcarea GSE-NOS-MK-12-04C</name>
    <dbReference type="NCBI Taxonomy" id="2839659"/>
    <lineage>
        <taxon>Bacteria</taxon>
        <taxon>Bacillati</taxon>
        <taxon>Cyanobacteriota</taxon>
        <taxon>Cyanophyceae</taxon>
        <taxon>Nostocales</taxon>
        <taxon>Cyanomargaritaceae</taxon>
        <taxon>Cyanomargarita</taxon>
    </lineage>
</organism>
<dbReference type="Proteomes" id="UP000729701">
    <property type="component" value="Unassembled WGS sequence"/>
</dbReference>
<proteinExistence type="predicted"/>
<protein>
    <submittedName>
        <fullName evidence="1">Sigma-70 family RNA polymerase sigma factor</fullName>
    </submittedName>
</protein>
<comment type="caution">
    <text evidence="1">The sequence shown here is derived from an EMBL/GenBank/DDBJ whole genome shotgun (WGS) entry which is preliminary data.</text>
</comment>
<reference evidence="1" key="2">
    <citation type="journal article" date="2022" name="Microbiol. Resour. Announc.">
        <title>Metagenome Sequencing to Explore Phylogenomics of Terrestrial Cyanobacteria.</title>
        <authorList>
            <person name="Ward R.D."/>
            <person name="Stajich J.E."/>
            <person name="Johansen J.R."/>
            <person name="Huntemann M."/>
            <person name="Clum A."/>
            <person name="Foster B."/>
            <person name="Foster B."/>
            <person name="Roux S."/>
            <person name="Palaniappan K."/>
            <person name="Varghese N."/>
            <person name="Mukherjee S."/>
            <person name="Reddy T.B.K."/>
            <person name="Daum C."/>
            <person name="Copeland A."/>
            <person name="Chen I.A."/>
            <person name="Ivanova N.N."/>
            <person name="Kyrpides N.C."/>
            <person name="Shapiro N."/>
            <person name="Eloe-Fadrosh E.A."/>
            <person name="Pietrasiak N."/>
        </authorList>
    </citation>
    <scope>NUCLEOTIDE SEQUENCE</scope>
    <source>
        <strain evidence="1">GSE-NOS-MK-12-04C</strain>
    </source>
</reference>
<name>A0A951UTI9_9CYAN</name>
<accession>A0A951UTI9</accession>
<dbReference type="EMBL" id="JAHHGZ010000004">
    <property type="protein sequence ID" value="MBW4666750.1"/>
    <property type="molecule type" value="Genomic_DNA"/>
</dbReference>
<evidence type="ECO:0000313" key="2">
    <source>
        <dbReference type="Proteomes" id="UP000729701"/>
    </source>
</evidence>
<gene>
    <name evidence="1" type="ORF">KME60_04740</name>
</gene>